<dbReference type="Pfam" id="PF04677">
    <property type="entry name" value="CwfJ_C_1"/>
    <property type="match status" value="1"/>
</dbReference>
<organism evidence="5 6">
    <name type="scientific">Tetrahymena thermophila (strain SB210)</name>
    <dbReference type="NCBI Taxonomy" id="312017"/>
    <lineage>
        <taxon>Eukaryota</taxon>
        <taxon>Sar</taxon>
        <taxon>Alveolata</taxon>
        <taxon>Ciliophora</taxon>
        <taxon>Intramacronucleata</taxon>
        <taxon>Oligohymenophorea</taxon>
        <taxon>Hymenostomatida</taxon>
        <taxon>Tetrahymenina</taxon>
        <taxon>Tetrahymenidae</taxon>
        <taxon>Tetrahymena</taxon>
    </lineage>
</organism>
<dbReference type="STRING" id="312017.Q23BN2"/>
<feature type="region of interest" description="Disordered" evidence="2">
    <location>
        <begin position="176"/>
        <end position="198"/>
    </location>
</feature>
<feature type="domain" description="Cwf19-like protein C-terminal" evidence="3">
    <location>
        <begin position="343"/>
        <end position="438"/>
    </location>
</feature>
<evidence type="ECO:0000256" key="1">
    <source>
        <dbReference type="ARBA" id="ARBA00006795"/>
    </source>
</evidence>
<evidence type="ECO:0000313" key="5">
    <source>
        <dbReference type="EMBL" id="EAR94086.1"/>
    </source>
</evidence>
<comment type="similarity">
    <text evidence="1">Belongs to the CWF19 family.</text>
</comment>
<dbReference type="InterPro" id="IPR036265">
    <property type="entry name" value="HIT-like_sf"/>
</dbReference>
<dbReference type="Gene3D" id="3.30.428.10">
    <property type="entry name" value="HIT-like"/>
    <property type="match status" value="1"/>
</dbReference>
<dbReference type="Pfam" id="PF04676">
    <property type="entry name" value="CwfJ_C_2"/>
    <property type="match status" value="1"/>
</dbReference>
<dbReference type="InterPro" id="IPR006768">
    <property type="entry name" value="Cwf19-like_C_dom-1"/>
</dbReference>
<dbReference type="OMA" id="CKCIFTD"/>
<feature type="compositionally biased region" description="Basic and acidic residues" evidence="2">
    <location>
        <begin position="178"/>
        <end position="198"/>
    </location>
</feature>
<dbReference type="PANTHER" id="PTHR12072">
    <property type="entry name" value="CWF19, CELL CYCLE CONTROL PROTEIN"/>
    <property type="match status" value="1"/>
</dbReference>
<evidence type="ECO:0000259" key="4">
    <source>
        <dbReference type="Pfam" id="PF04677"/>
    </source>
</evidence>
<feature type="compositionally biased region" description="Basic and acidic residues" evidence="2">
    <location>
        <begin position="38"/>
        <end position="48"/>
    </location>
</feature>
<accession>Q23BN2</accession>
<feature type="domain" description="Cwf19-like C-terminal" evidence="4">
    <location>
        <begin position="211"/>
        <end position="333"/>
    </location>
</feature>
<dbReference type="InterPro" id="IPR040194">
    <property type="entry name" value="Cwf19-like"/>
</dbReference>
<evidence type="ECO:0000259" key="3">
    <source>
        <dbReference type="Pfam" id="PF04676"/>
    </source>
</evidence>
<sequence length="441" mass="52605">MLKGLKKNKVEDSKERKQETDILEPQKKWKKTDKKSHKQEEEEHHEEVFQQEQVLGKLCEELWNQFSKGETIKATKTCEKLFIEQDEYYQNTFRGEVKNAGLLELDKELFDDTEVQKTYASFNAEQYREAVKIERKNNQVKHNYDDIAVDFFKKYRNTYDDNELLDQEYTNKQLNAIGDKEEHENKKKSKKEEKIQQKKQKKEEQYQFFAQKKLDNTLESCKYCFSNKQIQAEQIISIGTSTALIIPQYVKYEKIFHLYIVPFDHYSSLSDVDEEVYEEIRNFQKCLVQAFDKKDYEVLFIENSVNLKSLPHLIIECVTLPRNTAAEIPVYFQQGIENMESDWNTHKKLYKITREQGGIRSQIPKGFPYFYVDFGLRYGYAHVVEDEKAFSKNFAHEIICNILNLEKPKVLYPEKASRDKIQNIKESFLPIWKNYDWTTCL</sequence>
<dbReference type="GO" id="GO:0000398">
    <property type="term" value="P:mRNA splicing, via spliceosome"/>
    <property type="evidence" value="ECO:0007669"/>
    <property type="project" value="TreeGrafter"/>
</dbReference>
<evidence type="ECO:0000313" key="6">
    <source>
        <dbReference type="Proteomes" id="UP000009168"/>
    </source>
</evidence>
<keyword evidence="6" id="KW-1185">Reference proteome</keyword>
<dbReference type="InParanoid" id="Q23BN2"/>
<dbReference type="RefSeq" id="XP_001014331.1">
    <property type="nucleotide sequence ID" value="XM_001014331.1"/>
</dbReference>
<gene>
    <name evidence="5" type="ORF">TTHERM_00230970</name>
</gene>
<dbReference type="HOGENOM" id="CLU_621874_0_0_1"/>
<dbReference type="KEGG" id="tet:TTHERM_00230970"/>
<dbReference type="OrthoDB" id="2113965at2759"/>
<feature type="compositionally biased region" description="Basic residues" evidence="2">
    <location>
        <begin position="28"/>
        <end position="37"/>
    </location>
</feature>
<dbReference type="Proteomes" id="UP000009168">
    <property type="component" value="Unassembled WGS sequence"/>
</dbReference>
<dbReference type="InterPro" id="IPR006767">
    <property type="entry name" value="Cwf19-like_C_dom-2"/>
</dbReference>
<feature type="region of interest" description="Disordered" evidence="2">
    <location>
        <begin position="1"/>
        <end position="50"/>
    </location>
</feature>
<evidence type="ECO:0000256" key="2">
    <source>
        <dbReference type="SAM" id="MobiDB-lite"/>
    </source>
</evidence>
<protein>
    <submittedName>
        <fullName evidence="5">CwfJ carboxy-terminal 1-like protein</fullName>
    </submittedName>
</protein>
<dbReference type="GeneID" id="7841933"/>
<dbReference type="SUPFAM" id="SSF54197">
    <property type="entry name" value="HIT-like"/>
    <property type="match status" value="1"/>
</dbReference>
<feature type="compositionally biased region" description="Basic and acidic residues" evidence="2">
    <location>
        <begin position="8"/>
        <end position="27"/>
    </location>
</feature>
<dbReference type="GO" id="GO:0071014">
    <property type="term" value="C:post-mRNA release spliceosomal complex"/>
    <property type="evidence" value="ECO:0007669"/>
    <property type="project" value="TreeGrafter"/>
</dbReference>
<dbReference type="EMBL" id="GG662718">
    <property type="protein sequence ID" value="EAR94086.1"/>
    <property type="molecule type" value="Genomic_DNA"/>
</dbReference>
<dbReference type="PANTHER" id="PTHR12072:SF5">
    <property type="entry name" value="CWF19-LIKE PROTEIN 2"/>
    <property type="match status" value="1"/>
</dbReference>
<dbReference type="eggNOG" id="KOG2477">
    <property type="taxonomic scope" value="Eukaryota"/>
</dbReference>
<reference evidence="6" key="1">
    <citation type="journal article" date="2006" name="PLoS Biol.">
        <title>Macronuclear genome sequence of the ciliate Tetrahymena thermophila, a model eukaryote.</title>
        <authorList>
            <person name="Eisen J.A."/>
            <person name="Coyne R.S."/>
            <person name="Wu M."/>
            <person name="Wu D."/>
            <person name="Thiagarajan M."/>
            <person name="Wortman J.R."/>
            <person name="Badger J.H."/>
            <person name="Ren Q."/>
            <person name="Amedeo P."/>
            <person name="Jones K.M."/>
            <person name="Tallon L.J."/>
            <person name="Delcher A.L."/>
            <person name="Salzberg S.L."/>
            <person name="Silva J.C."/>
            <person name="Haas B.J."/>
            <person name="Majoros W.H."/>
            <person name="Farzad M."/>
            <person name="Carlton J.M."/>
            <person name="Smith R.K. Jr."/>
            <person name="Garg J."/>
            <person name="Pearlman R.E."/>
            <person name="Karrer K.M."/>
            <person name="Sun L."/>
            <person name="Manning G."/>
            <person name="Elde N.C."/>
            <person name="Turkewitz A.P."/>
            <person name="Asai D.J."/>
            <person name="Wilkes D.E."/>
            <person name="Wang Y."/>
            <person name="Cai H."/>
            <person name="Collins K."/>
            <person name="Stewart B.A."/>
            <person name="Lee S.R."/>
            <person name="Wilamowska K."/>
            <person name="Weinberg Z."/>
            <person name="Ruzzo W.L."/>
            <person name="Wloga D."/>
            <person name="Gaertig J."/>
            <person name="Frankel J."/>
            <person name="Tsao C.-C."/>
            <person name="Gorovsky M.A."/>
            <person name="Keeling P.J."/>
            <person name="Waller R.F."/>
            <person name="Patron N.J."/>
            <person name="Cherry J.M."/>
            <person name="Stover N.A."/>
            <person name="Krieger C.J."/>
            <person name="del Toro C."/>
            <person name="Ryder H.F."/>
            <person name="Williamson S.C."/>
            <person name="Barbeau R.A."/>
            <person name="Hamilton E.P."/>
            <person name="Orias E."/>
        </authorList>
    </citation>
    <scope>NUCLEOTIDE SEQUENCE [LARGE SCALE GENOMIC DNA]</scope>
    <source>
        <strain evidence="6">SB210</strain>
    </source>
</reference>
<dbReference type="AlphaFoldDB" id="Q23BN2"/>
<name>Q23BN2_TETTS</name>
<proteinExistence type="inferred from homology"/>